<comment type="similarity">
    <text evidence="6">Belongs to the ABC-4 integral membrane protein family.</text>
</comment>
<dbReference type="Proteomes" id="UP000642107">
    <property type="component" value="Unassembled WGS sequence"/>
</dbReference>
<evidence type="ECO:0000313" key="11">
    <source>
        <dbReference type="Proteomes" id="UP000642107"/>
    </source>
</evidence>
<keyword evidence="4 7" id="KW-1133">Transmembrane helix</keyword>
<evidence type="ECO:0000256" key="2">
    <source>
        <dbReference type="ARBA" id="ARBA00022475"/>
    </source>
</evidence>
<reference evidence="10 11" key="1">
    <citation type="submission" date="2020-09" db="EMBL/GenBank/DDBJ databases">
        <title>Flavimobilis rhizosphaerae sp. nov., isolated from rhizosphere soil of Spartina alterniflora.</title>
        <authorList>
            <person name="Hanqin C."/>
        </authorList>
    </citation>
    <scope>NUCLEOTIDE SEQUENCE [LARGE SCALE GENOMIC DNA]</scope>
    <source>
        <strain evidence="10 11">GY 10621</strain>
    </source>
</reference>
<evidence type="ECO:0000256" key="4">
    <source>
        <dbReference type="ARBA" id="ARBA00022989"/>
    </source>
</evidence>
<feature type="transmembrane region" description="Helical" evidence="7">
    <location>
        <begin position="319"/>
        <end position="348"/>
    </location>
</feature>
<dbReference type="PANTHER" id="PTHR30572">
    <property type="entry name" value="MEMBRANE COMPONENT OF TRANSPORTER-RELATED"/>
    <property type="match status" value="1"/>
</dbReference>
<sequence>MFRLTFAQMRKSVGKLVSAGIAIAIGTAFVAATLLAGNIMTSTSTDSVAATLADADAHLDLGGTVGLAPEAITSLDATAGVAVVSPQVQTYINVRRGEREVGTLAVSAAAEPRLEAQKLTSGAWPAATNEVALPAAVAERLGATVSGTVDIVGYTFDEAKGESEETTTTVTVTGLLDDPSGAYVSFDGALVGQVDDVLAWNGGSLVTSALVTLDAGADPATVLPALADAARAELVAAGTSDEDAAQVRALTKQQYADERIAQLSGDTNTVMYVVLAFGALALVVAGLVIANTFQVLVAQRTRTLALLRCVGATKKQLRASVLLEAGVLGTLASLTGILVGAIGVQALLAVLGTRDLGVPLPQTIEVTPAVVLVPLIAGVVVTVLAAFAPARGATRVAPLAALRPADAPSVRGGSKARLLLAVVLTVVGGAMLAGGIAVANAGEEPRPEIGLLLGIPGGALSFVGLIVGSVFWIPAVAAGIGALLSRTGASARLASANTLRNPRRTAATSTALLIGVTLVAMMSTGAASARATFNDQLDSHFAVDVLVEASGSSDGSGNLDTVREKVAAVPGVAATVPVTSTYVDKIELTLPDGPVPLGSTEVSGIDPTAARTVLHDPRKIDGLEDGVLLVDSSRELHLAATGAVVTRADGTTLDLRVKVITGGLGTHMVTATTMKQIAPDATASTLFVRLDSDNPVRTVDDIRTQVQDLGAWVTGAVAERAMFEQVINVLLAVVVGLLAVAVVIALIGVTNTLSLSVLERQRENATLRAIGLSRKQLRSTLAIEGLLIAIVGTLLGVVLGLVYGWSGAATVLGSFGDVSYAVPWRDIALALVVSVVAGLLASVLPARRAVRTSPVEALAVD</sequence>
<evidence type="ECO:0000256" key="1">
    <source>
        <dbReference type="ARBA" id="ARBA00004651"/>
    </source>
</evidence>
<feature type="transmembrane region" description="Helical" evidence="7">
    <location>
        <begin position="729"/>
        <end position="758"/>
    </location>
</feature>
<dbReference type="InterPro" id="IPR050250">
    <property type="entry name" value="Macrolide_Exporter_MacB"/>
</dbReference>
<feature type="transmembrane region" description="Helical" evidence="7">
    <location>
        <begin position="779"/>
        <end position="804"/>
    </location>
</feature>
<feature type="domain" description="ABC3 transporter permease C-terminal" evidence="8">
    <location>
        <begin position="737"/>
        <end position="854"/>
    </location>
</feature>
<evidence type="ECO:0000256" key="7">
    <source>
        <dbReference type="SAM" id="Phobius"/>
    </source>
</evidence>
<proteinExistence type="inferred from homology"/>
<feature type="transmembrane region" description="Helical" evidence="7">
    <location>
        <begin position="459"/>
        <end position="484"/>
    </location>
</feature>
<dbReference type="EMBL" id="JACZDF010000001">
    <property type="protein sequence ID" value="MBD9698303.1"/>
    <property type="molecule type" value="Genomic_DNA"/>
</dbReference>
<comment type="caution">
    <text evidence="10">The sequence shown here is derived from an EMBL/GenBank/DDBJ whole genome shotgun (WGS) entry which is preliminary data.</text>
</comment>
<protein>
    <submittedName>
        <fullName evidence="10">FtsX-like permease family protein</fullName>
    </submittedName>
</protein>
<feature type="transmembrane region" description="Helical" evidence="7">
    <location>
        <begin position="270"/>
        <end position="298"/>
    </location>
</feature>
<comment type="subcellular location">
    <subcellularLocation>
        <location evidence="1">Cell membrane</location>
        <topology evidence="1">Multi-pass membrane protein</topology>
    </subcellularLocation>
</comment>
<keyword evidence="3 7" id="KW-0812">Transmembrane</keyword>
<feature type="domain" description="MacB-like periplasmic core" evidence="9">
    <location>
        <begin position="21"/>
        <end position="226"/>
    </location>
</feature>
<evidence type="ECO:0000256" key="3">
    <source>
        <dbReference type="ARBA" id="ARBA00022692"/>
    </source>
</evidence>
<evidence type="ECO:0000256" key="6">
    <source>
        <dbReference type="ARBA" id="ARBA00038076"/>
    </source>
</evidence>
<name>A0ABR9DMH0_9MICO</name>
<dbReference type="InterPro" id="IPR025857">
    <property type="entry name" value="MacB_PCD"/>
</dbReference>
<dbReference type="RefSeq" id="WP_192277369.1">
    <property type="nucleotide sequence ID" value="NZ_JACZDF010000001.1"/>
</dbReference>
<organism evidence="10 11">
    <name type="scientific">Flavimobilis rhizosphaerae</name>
    <dbReference type="NCBI Taxonomy" id="2775421"/>
    <lineage>
        <taxon>Bacteria</taxon>
        <taxon>Bacillati</taxon>
        <taxon>Actinomycetota</taxon>
        <taxon>Actinomycetes</taxon>
        <taxon>Micrococcales</taxon>
        <taxon>Jonesiaceae</taxon>
        <taxon>Flavimobilis</taxon>
    </lineage>
</organism>
<evidence type="ECO:0000259" key="8">
    <source>
        <dbReference type="Pfam" id="PF02687"/>
    </source>
</evidence>
<evidence type="ECO:0000313" key="10">
    <source>
        <dbReference type="EMBL" id="MBD9698303.1"/>
    </source>
</evidence>
<keyword evidence="5 7" id="KW-0472">Membrane</keyword>
<keyword evidence="11" id="KW-1185">Reference proteome</keyword>
<evidence type="ECO:0000259" key="9">
    <source>
        <dbReference type="Pfam" id="PF12704"/>
    </source>
</evidence>
<feature type="domain" description="ABC3 transporter permease C-terminal" evidence="8">
    <location>
        <begin position="276"/>
        <end position="396"/>
    </location>
</feature>
<gene>
    <name evidence="10" type="ORF">IGS67_02185</name>
</gene>
<accession>A0ABR9DMH0</accession>
<feature type="transmembrane region" description="Helical" evidence="7">
    <location>
        <begin position="505"/>
        <end position="527"/>
    </location>
</feature>
<feature type="transmembrane region" description="Helical" evidence="7">
    <location>
        <begin position="824"/>
        <end position="844"/>
    </location>
</feature>
<dbReference type="PANTHER" id="PTHR30572:SF4">
    <property type="entry name" value="ABC TRANSPORTER PERMEASE YTRF"/>
    <property type="match status" value="1"/>
</dbReference>
<dbReference type="Pfam" id="PF02687">
    <property type="entry name" value="FtsX"/>
    <property type="match status" value="2"/>
</dbReference>
<evidence type="ECO:0000256" key="5">
    <source>
        <dbReference type="ARBA" id="ARBA00023136"/>
    </source>
</evidence>
<keyword evidence="2" id="KW-1003">Cell membrane</keyword>
<feature type="transmembrane region" description="Helical" evidence="7">
    <location>
        <begin position="368"/>
        <end position="388"/>
    </location>
</feature>
<dbReference type="Pfam" id="PF12704">
    <property type="entry name" value="MacB_PCD"/>
    <property type="match status" value="1"/>
</dbReference>
<feature type="transmembrane region" description="Helical" evidence="7">
    <location>
        <begin position="418"/>
        <end position="439"/>
    </location>
</feature>
<dbReference type="InterPro" id="IPR003838">
    <property type="entry name" value="ABC3_permease_C"/>
</dbReference>